<evidence type="ECO:0000313" key="3">
    <source>
        <dbReference type="Proteomes" id="UP001595916"/>
    </source>
</evidence>
<sequence length="114" mass="11942">MKGLFSRVVIYAIILFIISELMSGVEVGGIGSALFGGLILAVLNTLVKPLLQIISLPITVLTLGLFSLVVNGIVFALAAVLTPNFTVAGLGSAILASILFTILNVMFSTTMMDR</sequence>
<keyword evidence="1" id="KW-0472">Membrane</keyword>
<keyword evidence="3" id="KW-1185">Reference proteome</keyword>
<dbReference type="RefSeq" id="WP_379789091.1">
    <property type="nucleotide sequence ID" value="NZ_JBHSHL010000051.1"/>
</dbReference>
<dbReference type="PANTHER" id="PTHR37309:SF1">
    <property type="entry name" value="SLR0284 PROTEIN"/>
    <property type="match status" value="1"/>
</dbReference>
<dbReference type="PANTHER" id="PTHR37309">
    <property type="entry name" value="SLR0284 PROTEIN"/>
    <property type="match status" value="1"/>
</dbReference>
<keyword evidence="1" id="KW-0812">Transmembrane</keyword>
<protein>
    <submittedName>
        <fullName evidence="2">Phage holin family protein</fullName>
    </submittedName>
</protein>
<reference evidence="3" key="1">
    <citation type="journal article" date="2019" name="Int. J. Syst. Evol. Microbiol.">
        <title>The Global Catalogue of Microorganisms (GCM) 10K type strain sequencing project: providing services to taxonomists for standard genome sequencing and annotation.</title>
        <authorList>
            <consortium name="The Broad Institute Genomics Platform"/>
            <consortium name="The Broad Institute Genome Sequencing Center for Infectious Disease"/>
            <person name="Wu L."/>
            <person name="Ma J."/>
        </authorList>
    </citation>
    <scope>NUCLEOTIDE SEQUENCE [LARGE SCALE GENOMIC DNA]</scope>
    <source>
        <strain evidence="3">CCUG 46385</strain>
    </source>
</reference>
<gene>
    <name evidence="2" type="ORF">ACFO4R_10615</name>
</gene>
<organism evidence="2 3">
    <name type="scientific">Filifactor villosus</name>
    <dbReference type="NCBI Taxonomy" id="29374"/>
    <lineage>
        <taxon>Bacteria</taxon>
        <taxon>Bacillati</taxon>
        <taxon>Bacillota</taxon>
        <taxon>Clostridia</taxon>
        <taxon>Peptostreptococcales</taxon>
        <taxon>Filifactoraceae</taxon>
        <taxon>Filifactor</taxon>
    </lineage>
</organism>
<proteinExistence type="predicted"/>
<comment type="caution">
    <text evidence="2">The sequence shown here is derived from an EMBL/GenBank/DDBJ whole genome shotgun (WGS) entry which is preliminary data.</text>
</comment>
<evidence type="ECO:0000313" key="2">
    <source>
        <dbReference type="EMBL" id="MFC4805523.1"/>
    </source>
</evidence>
<keyword evidence="1" id="KW-1133">Transmembrane helix</keyword>
<feature type="transmembrane region" description="Helical" evidence="1">
    <location>
        <begin position="87"/>
        <end position="107"/>
    </location>
</feature>
<dbReference type="EMBL" id="JBHSHL010000051">
    <property type="protein sequence ID" value="MFC4805523.1"/>
    <property type="molecule type" value="Genomic_DNA"/>
</dbReference>
<accession>A0ABV9QNJ3</accession>
<feature type="transmembrane region" description="Helical" evidence="1">
    <location>
        <begin position="58"/>
        <end position="81"/>
    </location>
</feature>
<feature type="transmembrane region" description="Helical" evidence="1">
    <location>
        <begin position="33"/>
        <end position="51"/>
    </location>
</feature>
<dbReference type="Pfam" id="PF04020">
    <property type="entry name" value="Phage_holin_4_2"/>
    <property type="match status" value="1"/>
</dbReference>
<name>A0ABV9QNJ3_9FIRM</name>
<evidence type="ECO:0000256" key="1">
    <source>
        <dbReference type="SAM" id="Phobius"/>
    </source>
</evidence>
<dbReference type="InterPro" id="IPR007165">
    <property type="entry name" value="Phage_holin_4_2"/>
</dbReference>
<dbReference type="Proteomes" id="UP001595916">
    <property type="component" value="Unassembled WGS sequence"/>
</dbReference>